<evidence type="ECO:0000256" key="4">
    <source>
        <dbReference type="SAM" id="MobiDB-lite"/>
    </source>
</evidence>
<dbReference type="PRINTS" id="PR01415">
    <property type="entry name" value="ANKYRIN"/>
</dbReference>
<keyword evidence="1" id="KW-0677">Repeat</keyword>
<keyword evidence="6" id="KW-1185">Reference proteome</keyword>
<feature type="repeat" description="ANK" evidence="3">
    <location>
        <begin position="265"/>
        <end position="297"/>
    </location>
</feature>
<feature type="repeat" description="ANK" evidence="3">
    <location>
        <begin position="233"/>
        <end position="254"/>
    </location>
</feature>
<feature type="non-terminal residue" evidence="5">
    <location>
        <position position="1"/>
    </location>
</feature>
<protein>
    <submittedName>
        <fullName evidence="5">Ankyrin repeat and SOCS box protein 2-like</fullName>
    </submittedName>
</protein>
<evidence type="ECO:0000256" key="1">
    <source>
        <dbReference type="ARBA" id="ARBA00022737"/>
    </source>
</evidence>
<evidence type="ECO:0000313" key="5">
    <source>
        <dbReference type="EMBL" id="KAF5879917.1"/>
    </source>
</evidence>
<feature type="repeat" description="ANK" evidence="3">
    <location>
        <begin position="68"/>
        <end position="100"/>
    </location>
</feature>
<dbReference type="SMART" id="SM00248">
    <property type="entry name" value="ANK"/>
    <property type="match status" value="11"/>
</dbReference>
<accession>A0A8J4TS45</accession>
<name>A0A8J4TS45_CLAMG</name>
<feature type="compositionally biased region" description="Pro residues" evidence="4">
    <location>
        <begin position="571"/>
        <end position="590"/>
    </location>
</feature>
<feature type="non-terminal residue" evidence="5">
    <location>
        <position position="688"/>
    </location>
</feature>
<organism evidence="5 6">
    <name type="scientific">Clarias magur</name>
    <name type="common">Asian catfish</name>
    <name type="synonym">Macropteronotus magur</name>
    <dbReference type="NCBI Taxonomy" id="1594786"/>
    <lineage>
        <taxon>Eukaryota</taxon>
        <taxon>Metazoa</taxon>
        <taxon>Chordata</taxon>
        <taxon>Craniata</taxon>
        <taxon>Vertebrata</taxon>
        <taxon>Euteleostomi</taxon>
        <taxon>Actinopterygii</taxon>
        <taxon>Neopterygii</taxon>
        <taxon>Teleostei</taxon>
        <taxon>Ostariophysi</taxon>
        <taxon>Siluriformes</taxon>
        <taxon>Clariidae</taxon>
        <taxon>Clarias</taxon>
    </lineage>
</organism>
<keyword evidence="2 3" id="KW-0040">ANK repeat</keyword>
<comment type="caution">
    <text evidence="5">The sequence shown here is derived from an EMBL/GenBank/DDBJ whole genome shotgun (WGS) entry which is preliminary data.</text>
</comment>
<dbReference type="PANTHER" id="PTHR24161:SF85">
    <property type="entry name" value="PALMITOYLTRANSFERASE HIP14"/>
    <property type="match status" value="1"/>
</dbReference>
<evidence type="ECO:0000256" key="3">
    <source>
        <dbReference type="PROSITE-ProRule" id="PRU00023"/>
    </source>
</evidence>
<gene>
    <name evidence="5" type="ORF">DAT39_023581</name>
</gene>
<dbReference type="Pfam" id="PF12796">
    <property type="entry name" value="Ank_2"/>
    <property type="match status" value="4"/>
</dbReference>
<dbReference type="PROSITE" id="PS50297">
    <property type="entry name" value="ANK_REP_REGION"/>
    <property type="match status" value="9"/>
</dbReference>
<feature type="repeat" description="ANK" evidence="3">
    <location>
        <begin position="307"/>
        <end position="339"/>
    </location>
</feature>
<evidence type="ECO:0000313" key="6">
    <source>
        <dbReference type="Proteomes" id="UP000727407"/>
    </source>
</evidence>
<dbReference type="EMBL" id="QNUK01002131">
    <property type="protein sequence ID" value="KAF5879917.1"/>
    <property type="molecule type" value="Genomic_DNA"/>
</dbReference>
<dbReference type="Gene3D" id="1.25.40.20">
    <property type="entry name" value="Ankyrin repeat-containing domain"/>
    <property type="match status" value="4"/>
</dbReference>
<feature type="repeat" description="ANK" evidence="3">
    <location>
        <begin position="134"/>
        <end position="166"/>
    </location>
</feature>
<dbReference type="Pfam" id="PF00023">
    <property type="entry name" value="Ank"/>
    <property type="match status" value="2"/>
</dbReference>
<dbReference type="Proteomes" id="UP000727407">
    <property type="component" value="Unassembled WGS sequence"/>
</dbReference>
<proteinExistence type="predicted"/>
<reference evidence="5" key="1">
    <citation type="submission" date="2020-07" db="EMBL/GenBank/DDBJ databases">
        <title>Clarias magur genome sequencing, assembly and annotation.</title>
        <authorList>
            <person name="Kushwaha B."/>
            <person name="Kumar R."/>
            <person name="Das P."/>
            <person name="Joshi C.G."/>
            <person name="Kumar D."/>
            <person name="Nagpure N.S."/>
            <person name="Pandey M."/>
            <person name="Agarwal S."/>
            <person name="Srivastava S."/>
            <person name="Singh M."/>
            <person name="Sahoo L."/>
            <person name="Jayasankar P."/>
            <person name="Meher P.K."/>
            <person name="Koringa P.G."/>
            <person name="Iquebal M.A."/>
            <person name="Das S.P."/>
            <person name="Bit A."/>
            <person name="Patnaik S."/>
            <person name="Patel N."/>
            <person name="Shah T.M."/>
            <person name="Hinsu A."/>
            <person name="Jena J.K."/>
        </authorList>
    </citation>
    <scope>NUCLEOTIDE SEQUENCE</scope>
    <source>
        <strain evidence="5">CIFAMagur01</strain>
        <tissue evidence="5">Testis</tissue>
    </source>
</reference>
<dbReference type="AlphaFoldDB" id="A0A8J4TS45"/>
<feature type="repeat" description="ANK" evidence="3">
    <location>
        <begin position="167"/>
        <end position="199"/>
    </location>
</feature>
<feature type="compositionally biased region" description="Polar residues" evidence="4">
    <location>
        <begin position="546"/>
        <end position="564"/>
    </location>
</feature>
<feature type="repeat" description="ANK" evidence="3">
    <location>
        <begin position="200"/>
        <end position="232"/>
    </location>
</feature>
<sequence length="688" mass="76175">DLDPFLSAIWNGDAKALSAIIQTKSRSVLKTNQEGWLPLHDSAYYGHVDCLKILLSAQPETINRRTLKNQTPLLLAVSRRHSACVYYLLEKGADPNLANHQWETPLYKACEKGTEEAVGLLIRYGALTNKASIQGATPLHEAVASKNVEMCKLLLQAKAILMAKNIYGIDPTFTAAQCGAAEVLRFLLMKGADVNTQANDGASALFEASKNGHSEVVEILLANHAQVNKSNKAGLFPIHVAAKNGHYRVVSLLIPRTDRTKIKHCGISPLHLAAERNRDEVLEILIDAGFDVNSTLSEDWSKMYEDHRKTALYCAVSNSNVDAAAMLLEAGADPNLDTFNPLLVAVRKGCIEMVKLLVNHGANINSILPTHPTEFPAALIFSMNNLPMIKYLMDYGCDAQSCFKCDYGSGTHPPIKSSMRDGRDRLYYLNDESSESCVQFCEMIARPKVTNWAGPIIDILLDYVGHVKLCSRLIEHLDTYSEWAQIKEKAKEVKKIMEKEMKLHSIMAAAVLGATGPTLNHDDFCLYGYMSDEELIQLAIERSLTETHNNSTPPSAESTKSSIPQHRPETPRPSPRQTPRSDPPPCPANPPREQNDQQPVTVSHFTTGSGKRMVAYRRSDGTLMEVKPEAEEKVDPVVRAIRNGEVGMLRGLIKMPDCNLLMPNEYGWIPLHEAAHYGQDHCVKALLR</sequence>
<feature type="repeat" description="ANK" evidence="3">
    <location>
        <begin position="337"/>
        <end position="365"/>
    </location>
</feature>
<evidence type="ECO:0000256" key="2">
    <source>
        <dbReference type="ARBA" id="ARBA00023043"/>
    </source>
</evidence>
<dbReference type="InterPro" id="IPR036770">
    <property type="entry name" value="Ankyrin_rpt-contain_sf"/>
</dbReference>
<dbReference type="PANTHER" id="PTHR24161">
    <property type="entry name" value="ANK_REP_REGION DOMAIN-CONTAINING PROTEIN-RELATED"/>
    <property type="match status" value="1"/>
</dbReference>
<feature type="repeat" description="ANK" evidence="3">
    <location>
        <begin position="666"/>
        <end position="688"/>
    </location>
</feature>
<dbReference type="InterPro" id="IPR002110">
    <property type="entry name" value="Ankyrin_rpt"/>
</dbReference>
<feature type="region of interest" description="Disordered" evidence="4">
    <location>
        <begin position="546"/>
        <end position="612"/>
    </location>
</feature>
<dbReference type="OrthoDB" id="539213at2759"/>
<dbReference type="PROSITE" id="PS50088">
    <property type="entry name" value="ANK_REPEAT"/>
    <property type="match status" value="9"/>
</dbReference>
<feature type="compositionally biased region" description="Polar residues" evidence="4">
    <location>
        <begin position="596"/>
        <end position="609"/>
    </location>
</feature>
<dbReference type="SUPFAM" id="SSF48403">
    <property type="entry name" value="Ankyrin repeat"/>
    <property type="match status" value="2"/>
</dbReference>